<evidence type="ECO:0000313" key="5">
    <source>
        <dbReference type="EMBL" id="KAK2576198.1"/>
    </source>
</evidence>
<dbReference type="Gene3D" id="1.25.10.10">
    <property type="entry name" value="Leucine-rich Repeat Variant"/>
    <property type="match status" value="1"/>
</dbReference>
<protein>
    <recommendedName>
        <fullName evidence="4">Pre-rRNA-processing protein Ipi1 N-terminal domain-containing protein</fullName>
    </recommendedName>
</protein>
<dbReference type="InterPro" id="IPR016024">
    <property type="entry name" value="ARM-type_fold"/>
</dbReference>
<evidence type="ECO:0000256" key="2">
    <source>
        <dbReference type="ARBA" id="ARBA00006427"/>
    </source>
</evidence>
<dbReference type="InterPro" id="IPR011989">
    <property type="entry name" value="ARM-like"/>
</dbReference>
<accession>A0AAD9VIT7</accession>
<keyword evidence="6" id="KW-1185">Reference proteome</keyword>
<dbReference type="InterPro" id="IPR024679">
    <property type="entry name" value="Ipi1_N"/>
</dbReference>
<evidence type="ECO:0000256" key="1">
    <source>
        <dbReference type="ARBA" id="ARBA00004123"/>
    </source>
</evidence>
<dbReference type="Proteomes" id="UP001258017">
    <property type="component" value="Unassembled WGS sequence"/>
</dbReference>
<dbReference type="AlphaFoldDB" id="A0AAD9VIT7"/>
<comment type="caution">
    <text evidence="5">The sequence shown here is derived from an EMBL/GenBank/DDBJ whole genome shotgun (WGS) entry which is preliminary data.</text>
</comment>
<comment type="subcellular location">
    <subcellularLocation>
        <location evidence="1">Nucleus</location>
    </subcellularLocation>
</comment>
<reference evidence="5" key="1">
    <citation type="submission" date="2021-08" db="EMBL/GenBank/DDBJ databases">
        <authorList>
            <person name="Misof B."/>
            <person name="Oliver O."/>
            <person name="Podsiadlowski L."/>
            <person name="Donath A."/>
            <person name="Peters R."/>
            <person name="Mayer C."/>
            <person name="Rust J."/>
            <person name="Gunkel S."/>
            <person name="Lesny P."/>
            <person name="Martin S."/>
            <person name="Oeyen J.P."/>
            <person name="Petersen M."/>
            <person name="Panagiotis P."/>
            <person name="Wilbrandt J."/>
            <person name="Tanja T."/>
        </authorList>
    </citation>
    <scope>NUCLEOTIDE SEQUENCE</scope>
    <source>
        <strain evidence="5">GBR_01_08_01A</strain>
        <tissue evidence="5">Thorax + abdomen</tissue>
    </source>
</reference>
<dbReference type="PANTHER" id="PTHR16056:SF2">
    <property type="entry name" value="TESTIS-EXPRESSED PROTEIN 10"/>
    <property type="match status" value="1"/>
</dbReference>
<name>A0AAD9VIT7_9HYME</name>
<gene>
    <name evidence="5" type="ORF">KPH14_008403</name>
</gene>
<dbReference type="SUPFAM" id="SSF48371">
    <property type="entry name" value="ARM repeat"/>
    <property type="match status" value="1"/>
</dbReference>
<dbReference type="PANTHER" id="PTHR16056">
    <property type="entry name" value="REGULATOR OF MICROTUBULE DYNAMICS PROTEIN"/>
    <property type="match status" value="1"/>
</dbReference>
<evidence type="ECO:0000313" key="6">
    <source>
        <dbReference type="Proteomes" id="UP001258017"/>
    </source>
</evidence>
<organism evidence="5 6">
    <name type="scientific">Odynerus spinipes</name>
    <dbReference type="NCBI Taxonomy" id="1348599"/>
    <lineage>
        <taxon>Eukaryota</taxon>
        <taxon>Metazoa</taxon>
        <taxon>Ecdysozoa</taxon>
        <taxon>Arthropoda</taxon>
        <taxon>Hexapoda</taxon>
        <taxon>Insecta</taxon>
        <taxon>Pterygota</taxon>
        <taxon>Neoptera</taxon>
        <taxon>Endopterygota</taxon>
        <taxon>Hymenoptera</taxon>
        <taxon>Apocrita</taxon>
        <taxon>Aculeata</taxon>
        <taxon>Vespoidea</taxon>
        <taxon>Vespidae</taxon>
        <taxon>Eumeninae</taxon>
        <taxon>Odynerus</taxon>
    </lineage>
</organism>
<comment type="similarity">
    <text evidence="2">Belongs to the IPI1/TEX10 family.</text>
</comment>
<keyword evidence="3" id="KW-0539">Nucleus</keyword>
<dbReference type="EMBL" id="JAIFRP010004407">
    <property type="protein sequence ID" value="KAK2576198.1"/>
    <property type="molecule type" value="Genomic_DNA"/>
</dbReference>
<dbReference type="GO" id="GO:0071339">
    <property type="term" value="C:MLL1 complex"/>
    <property type="evidence" value="ECO:0007669"/>
    <property type="project" value="TreeGrafter"/>
</dbReference>
<sequence length="619" mass="72342">MAKGHKHLKHLKSEKAKVKLKAKKNKQLPKGLNVTDTSFKVKKIVIREQFKQHDEEEIVSKRKLNVKDLLARLQHHNSTVRQEAVRELKDILLQYPLEILSSQLNPLLQGISALSLDKEKDIRRDSLKVLNFILSPISNEQLAPFCDVLISYLRCAMTHIDPNIKEDSLLFLDVLVQNCSSILAKNSHKVLPNFLDMISRMHTETKPGRQLTTALNSKNTSVKWRIKVLERLSNMLGSVINYKRMEKTQHYTAARKVIYVGKETRHIPLYRQVDIQDCKINFDGIVNLENNTNEKSIDADELVKYISVLMPLMFDSWIEVCPEEKITKASEMIISSEASTLLKHIVVIIQLIIEYIDILDYDDHINIKAWFKNSFQSAYIKNLFTKFPYTRTKTIEKFRKRQEDFSGLEMSEKCLEQNLAICQIYTWFTSVNINHNTLDKLEKKYCKYVVDYLNERINNWPNSDNLALPQLNKLLRTLFFKASKVWYANHITMEPILQATINASSYNPKRELQAQLHNIITDIMLDHTLTELQSEHIFKEFVSILPNLLLRSSIHENVIQMINRAVLRHKEWMKDLLVEKQDAIIDNAKTIHIIGSEDEKCSRLMICNLFYFLNEQIYY</sequence>
<reference evidence="5" key="2">
    <citation type="journal article" date="2023" name="Commun. Biol.">
        <title>Intrasexual cuticular hydrocarbon dimorphism in a wasp sheds light on hydrocarbon biosynthesis genes in Hymenoptera.</title>
        <authorList>
            <person name="Moris V.C."/>
            <person name="Podsiadlowski L."/>
            <person name="Martin S."/>
            <person name="Oeyen J.P."/>
            <person name="Donath A."/>
            <person name="Petersen M."/>
            <person name="Wilbrandt J."/>
            <person name="Misof B."/>
            <person name="Liedtke D."/>
            <person name="Thamm M."/>
            <person name="Scheiner R."/>
            <person name="Schmitt T."/>
            <person name="Niehuis O."/>
        </authorList>
    </citation>
    <scope>NUCLEOTIDE SEQUENCE</scope>
    <source>
        <strain evidence="5">GBR_01_08_01A</strain>
    </source>
</reference>
<dbReference type="Pfam" id="PF12333">
    <property type="entry name" value="Ipi1_N"/>
    <property type="match status" value="1"/>
</dbReference>
<proteinExistence type="inferred from homology"/>
<evidence type="ECO:0000256" key="3">
    <source>
        <dbReference type="ARBA" id="ARBA00023242"/>
    </source>
</evidence>
<evidence type="ECO:0000259" key="4">
    <source>
        <dbReference type="Pfam" id="PF12333"/>
    </source>
</evidence>
<feature type="domain" description="Pre-rRNA-processing protein Ipi1 N-terminal" evidence="4">
    <location>
        <begin position="140"/>
        <end position="236"/>
    </location>
</feature>